<evidence type="ECO:0000256" key="3">
    <source>
        <dbReference type="ARBA" id="ARBA00023015"/>
    </source>
</evidence>
<evidence type="ECO:0000313" key="8">
    <source>
        <dbReference type="EMBL" id="CDF38609.1"/>
    </source>
</evidence>
<dbReference type="GO" id="GO:0005669">
    <property type="term" value="C:transcription factor TFIID complex"/>
    <property type="evidence" value="ECO:0007669"/>
    <property type="project" value="InterPro"/>
</dbReference>
<dbReference type="InterPro" id="IPR045144">
    <property type="entry name" value="TAF4"/>
</dbReference>
<dbReference type="Gramene" id="CDF38609">
    <property type="protein sequence ID" value="CDF38609"/>
    <property type="gene ID" value="CHC_T00006419001"/>
</dbReference>
<keyword evidence="5" id="KW-0539">Nucleus</keyword>
<dbReference type="GO" id="GO:0003677">
    <property type="term" value="F:DNA binding"/>
    <property type="evidence" value="ECO:0007669"/>
    <property type="project" value="TreeGrafter"/>
</dbReference>
<dbReference type="CDD" id="cd08045">
    <property type="entry name" value="HFD_TAF4"/>
    <property type="match status" value="1"/>
</dbReference>
<dbReference type="GO" id="GO:0006367">
    <property type="term" value="P:transcription initiation at RNA polymerase II promoter"/>
    <property type="evidence" value="ECO:0007669"/>
    <property type="project" value="TreeGrafter"/>
</dbReference>
<keyword evidence="9" id="KW-1185">Reference proteome</keyword>
<dbReference type="Gene3D" id="1.10.20.10">
    <property type="entry name" value="Histone, subunit A"/>
    <property type="match status" value="1"/>
</dbReference>
<reference evidence="9" key="1">
    <citation type="journal article" date="2013" name="Proc. Natl. Acad. Sci. U.S.A.">
        <title>Genome structure and metabolic features in the red seaweed Chondrus crispus shed light on evolution of the Archaeplastida.</title>
        <authorList>
            <person name="Collen J."/>
            <person name="Porcel B."/>
            <person name="Carre W."/>
            <person name="Ball S.G."/>
            <person name="Chaparro C."/>
            <person name="Tonon T."/>
            <person name="Barbeyron T."/>
            <person name="Michel G."/>
            <person name="Noel B."/>
            <person name="Valentin K."/>
            <person name="Elias M."/>
            <person name="Artiguenave F."/>
            <person name="Arun A."/>
            <person name="Aury J.M."/>
            <person name="Barbosa-Neto J.F."/>
            <person name="Bothwell J.H."/>
            <person name="Bouget F.Y."/>
            <person name="Brillet L."/>
            <person name="Cabello-Hurtado F."/>
            <person name="Capella-Gutierrez S."/>
            <person name="Charrier B."/>
            <person name="Cladiere L."/>
            <person name="Cock J.M."/>
            <person name="Coelho S.M."/>
            <person name="Colleoni C."/>
            <person name="Czjzek M."/>
            <person name="Da Silva C."/>
            <person name="Delage L."/>
            <person name="Denoeud F."/>
            <person name="Deschamps P."/>
            <person name="Dittami S.M."/>
            <person name="Gabaldon T."/>
            <person name="Gachon C.M."/>
            <person name="Groisillier A."/>
            <person name="Herve C."/>
            <person name="Jabbari K."/>
            <person name="Katinka M."/>
            <person name="Kloareg B."/>
            <person name="Kowalczyk N."/>
            <person name="Labadie K."/>
            <person name="Leblanc C."/>
            <person name="Lopez P.J."/>
            <person name="McLachlan D.H."/>
            <person name="Meslet-Cladiere L."/>
            <person name="Moustafa A."/>
            <person name="Nehr Z."/>
            <person name="Nyvall Collen P."/>
            <person name="Panaud O."/>
            <person name="Partensky F."/>
            <person name="Poulain J."/>
            <person name="Rensing S.A."/>
            <person name="Rousvoal S."/>
            <person name="Samson G."/>
            <person name="Symeonidi A."/>
            <person name="Weissenbach J."/>
            <person name="Zambounis A."/>
            <person name="Wincker P."/>
            <person name="Boyen C."/>
        </authorList>
    </citation>
    <scope>NUCLEOTIDE SEQUENCE [LARGE SCALE GENOMIC DNA]</scope>
    <source>
        <strain evidence="9">cv. Stackhouse</strain>
    </source>
</reference>
<evidence type="ECO:0000256" key="2">
    <source>
        <dbReference type="ARBA" id="ARBA00006178"/>
    </source>
</evidence>
<protein>
    <recommendedName>
        <fullName evidence="7">Transcription initiation factor TFIID component TAF4 C-terminal domain-containing protein</fullName>
    </recommendedName>
</protein>
<proteinExistence type="inferred from homology"/>
<feature type="domain" description="Transcription initiation factor TFIID component TAF4 C-terminal" evidence="7">
    <location>
        <begin position="712"/>
        <end position="1018"/>
    </location>
</feature>
<dbReference type="OrthoDB" id="21060at2759"/>
<comment type="similarity">
    <text evidence="2">Belongs to the TAF4 family.</text>
</comment>
<dbReference type="InterPro" id="IPR007900">
    <property type="entry name" value="TAF4_C"/>
</dbReference>
<evidence type="ECO:0000259" key="7">
    <source>
        <dbReference type="Pfam" id="PF05236"/>
    </source>
</evidence>
<dbReference type="GeneID" id="17326276"/>
<dbReference type="GO" id="GO:0046982">
    <property type="term" value="F:protein heterodimerization activity"/>
    <property type="evidence" value="ECO:0007669"/>
    <property type="project" value="InterPro"/>
</dbReference>
<feature type="region of interest" description="Disordered" evidence="6">
    <location>
        <begin position="570"/>
        <end position="664"/>
    </location>
</feature>
<evidence type="ECO:0000256" key="5">
    <source>
        <dbReference type="ARBA" id="ARBA00023242"/>
    </source>
</evidence>
<accession>R7QKK4</accession>
<comment type="subcellular location">
    <subcellularLocation>
        <location evidence="1">Nucleus</location>
    </subcellularLocation>
</comment>
<keyword evidence="3" id="KW-0805">Transcription regulation</keyword>
<evidence type="ECO:0000256" key="6">
    <source>
        <dbReference type="SAM" id="MobiDB-lite"/>
    </source>
</evidence>
<feature type="region of interest" description="Disordered" evidence="6">
    <location>
        <begin position="151"/>
        <end position="234"/>
    </location>
</feature>
<name>R7QKK4_CHOCR</name>
<dbReference type="Pfam" id="PF05236">
    <property type="entry name" value="TAF4"/>
    <property type="match status" value="1"/>
</dbReference>
<dbReference type="Proteomes" id="UP000012073">
    <property type="component" value="Unassembled WGS sequence"/>
</dbReference>
<evidence type="ECO:0000313" key="9">
    <source>
        <dbReference type="Proteomes" id="UP000012073"/>
    </source>
</evidence>
<dbReference type="RefSeq" id="XP_005718514.1">
    <property type="nucleotide sequence ID" value="XM_005718457.1"/>
</dbReference>
<dbReference type="GO" id="GO:0016251">
    <property type="term" value="F:RNA polymerase II general transcription initiation factor activity"/>
    <property type="evidence" value="ECO:0007669"/>
    <property type="project" value="TreeGrafter"/>
</dbReference>
<dbReference type="PANTHER" id="PTHR15138:SF14">
    <property type="entry name" value="TRANSCRIPTION INITIATION FACTOR TFIID SUBUNIT 4"/>
    <property type="match status" value="1"/>
</dbReference>
<feature type="compositionally biased region" description="Basic and acidic residues" evidence="6">
    <location>
        <begin position="575"/>
        <end position="603"/>
    </location>
</feature>
<keyword evidence="4" id="KW-0804">Transcription</keyword>
<feature type="compositionally biased region" description="Polar residues" evidence="6">
    <location>
        <begin position="636"/>
        <end position="650"/>
    </location>
</feature>
<dbReference type="OMA" id="ASTHMPP"/>
<dbReference type="EMBL" id="HG001949">
    <property type="protein sequence ID" value="CDF38609.1"/>
    <property type="molecule type" value="Genomic_DNA"/>
</dbReference>
<dbReference type="KEGG" id="ccp:CHC_T00006419001"/>
<dbReference type="AlphaFoldDB" id="R7QKK4"/>
<evidence type="ECO:0000256" key="1">
    <source>
        <dbReference type="ARBA" id="ARBA00004123"/>
    </source>
</evidence>
<evidence type="ECO:0000256" key="4">
    <source>
        <dbReference type="ARBA" id="ARBA00023163"/>
    </source>
</evidence>
<dbReference type="STRING" id="2769.R7QKK4"/>
<dbReference type="InterPro" id="IPR009072">
    <property type="entry name" value="Histone-fold"/>
</dbReference>
<organism evidence="8 9">
    <name type="scientific">Chondrus crispus</name>
    <name type="common">Carrageen Irish moss</name>
    <name type="synonym">Polymorpha crispa</name>
    <dbReference type="NCBI Taxonomy" id="2769"/>
    <lineage>
        <taxon>Eukaryota</taxon>
        <taxon>Rhodophyta</taxon>
        <taxon>Florideophyceae</taxon>
        <taxon>Rhodymeniophycidae</taxon>
        <taxon>Gigartinales</taxon>
        <taxon>Gigartinaceae</taxon>
        <taxon>Chondrus</taxon>
    </lineage>
</organism>
<sequence length="1027" mass="112410">MDDRSMAEILATLEPRVVSVPSDSAFSPPASAAVPALSSVPLSNQGALPGHPSELHTMKVVGNAGAHLDQLVHFLETSRNPSTHPPQEISRTPPHDVPTLMLGGFSRAASTHMPPLEVAPVCCDPKPSNAAVSSGNWGSRETEAHLVSTSPARGGQLGVLDPVISGSSCDPPSRSPKLTSPVGLQRSMGVGPSSRVDVSKHLNSTQDSKRPSLESTLKPEPVPKYGKQNLQPQQTSTRLIQGGPRKSIPSQSRRMMVLFCQFAVATQDKFMQGHPMRAQAKEKLRYDLHEYLTLWNTRKMRAGNVFELVSESVRSCCPHAAKLDLITKFKTWYKALLQQKNESTAGTDAIFVQQEQAPLIPKQTMQVVREKHLDVQSTTAPRPIVTPVQSWRSGTGTQDPDLGLPLKLPVNAKRDGNALNLAASSPGDPYPHFADGTHLQGSLRNIQSGRNNLSWSEQALARKATRAEIFADKKDEERKASHSQFAPAMNQTSVSVPPPPTSEKELIDVHGIGSGLENIAHLQSLYPSSIPEKTCRVDSKDLRKAPTNSNEGKLPLRPMAFRTVHNSFEETSCTEQKRHTSELESHHAEGQFRPLLTDRKRLLDNSGASDGIGPTKRTKKSSKTIREGTRAGKRSTPLSKNGSGCSTLPMSAQGMPRKGQTTAKNGKARFVFGTSNRNADTSAITNIQIRSNSHAKAARGVADDLALLGNVVDLDYEESFLAHDEKTAGDGDMEAVGYNDGLLLTANALGKRIKAAARRNHLKESVSRDAMEIISLAVCERLKSILESLKVASSVRVDADKDLWTTAVPDETVREKLGRLFEEEERSLDEKAKLRLKKKKELADIEAMRVSKMVIGEENDKTPRLVASKAGRKARIAREKSLETSNNHKKALSGVLAGIQKMRRKANFEKPLGSSKALLPLIKGSGKLQNITSILPPLPTRNVSGGIIQRRTDELDRTDRKHEGLLKMGGPETTNRSHLPKGIVAVRRKKRKYGLTLKDCLFLMESEQTTRRSYALYKWYGRLDASR</sequence>
<gene>
    <name evidence="8" type="ORF">CHC_T00006419001</name>
</gene>
<dbReference type="PANTHER" id="PTHR15138">
    <property type="entry name" value="TRANSCRIPTION INITIATION FACTOR TFIID SUBUNIT 4"/>
    <property type="match status" value="1"/>
</dbReference>